<name>A0A0X1KLC9_9EURY</name>
<dbReference type="Proteomes" id="UP000062043">
    <property type="component" value="Chromosome"/>
</dbReference>
<dbReference type="Gene3D" id="3.40.50.300">
    <property type="entry name" value="P-loop containing nucleotide triphosphate hydrolases"/>
    <property type="match status" value="1"/>
</dbReference>
<dbReference type="Pfam" id="PF03008">
    <property type="entry name" value="DUF234"/>
    <property type="match status" value="1"/>
</dbReference>
<dbReference type="Gene3D" id="1.10.10.10">
    <property type="entry name" value="Winged helix-like DNA-binding domain superfamily/Winged helix DNA-binding domain"/>
    <property type="match status" value="1"/>
</dbReference>
<dbReference type="STRING" id="1432656.X802_07700"/>
<dbReference type="PATRIC" id="fig|1432656.3.peg.1500"/>
<dbReference type="OrthoDB" id="132045at2157"/>
<evidence type="ECO:0008006" key="5">
    <source>
        <dbReference type="Google" id="ProtNLM"/>
    </source>
</evidence>
<dbReference type="SUPFAM" id="SSF52540">
    <property type="entry name" value="P-loop containing nucleoside triphosphate hydrolases"/>
    <property type="match status" value="1"/>
</dbReference>
<organism evidence="3 4">
    <name type="scientific">Thermococcus guaymasensis DSM 11113</name>
    <dbReference type="NCBI Taxonomy" id="1432656"/>
    <lineage>
        <taxon>Archaea</taxon>
        <taxon>Methanobacteriati</taxon>
        <taxon>Methanobacteriota</taxon>
        <taxon>Thermococci</taxon>
        <taxon>Thermococcales</taxon>
        <taxon>Thermococcaceae</taxon>
        <taxon>Thermococcus</taxon>
    </lineage>
</organism>
<dbReference type="PANTHER" id="PTHR34704:SF1">
    <property type="entry name" value="ATPASE"/>
    <property type="match status" value="1"/>
</dbReference>
<keyword evidence="4" id="KW-1185">Reference proteome</keyword>
<feature type="domain" description="DUF234" evidence="1">
    <location>
        <begin position="295"/>
        <end position="391"/>
    </location>
</feature>
<dbReference type="InterPro" id="IPR027417">
    <property type="entry name" value="P-loop_NTPase"/>
</dbReference>
<dbReference type="InterPro" id="IPR041682">
    <property type="entry name" value="AAA_14"/>
</dbReference>
<dbReference type="PANTHER" id="PTHR34704">
    <property type="entry name" value="ATPASE"/>
    <property type="match status" value="1"/>
</dbReference>
<dbReference type="InterPro" id="IPR004256">
    <property type="entry name" value="DUF234"/>
</dbReference>
<reference evidence="3 4" key="1">
    <citation type="submission" date="2014-01" db="EMBL/GenBank/DDBJ databases">
        <title>Genome sequencing of Thermococcus guaymasensis.</title>
        <authorList>
            <person name="Zhang X."/>
            <person name="Alvare G."/>
            <person name="Fristensky B."/>
            <person name="Chen L."/>
            <person name="Suen T."/>
            <person name="Chen Q."/>
            <person name="Ma K."/>
        </authorList>
    </citation>
    <scope>NUCLEOTIDE SEQUENCE [LARGE SCALE GENOMIC DNA]</scope>
    <source>
        <strain evidence="3 4">DSM 11113</strain>
    </source>
</reference>
<dbReference type="AlphaFoldDB" id="A0A0X1KLC9"/>
<evidence type="ECO:0000259" key="2">
    <source>
        <dbReference type="Pfam" id="PF13173"/>
    </source>
</evidence>
<sequence length="447" mass="52557">MRFYDREREIELLRKAKRIAIIGRRRVGKTRLVEEALNPITLFVPAEKSEALICRDWIEEVRERRYIPELTSMKEIVEFLLREGETVFIDELQNVLKVNPAFLYDLQRLLDKYREAKLVVTGSLIAMSKKLIEDYSSPLYGRFDFVIKLRELDFGTVLEIMKDLGYGIEDAVVMWSVFGGLPKYYETLERFRLPVEDFIRMLFFEEPYPMFPEVMMMLKEELGKEYRTYFSILQAISEGKHTLGEIASHLSVKSTSLTKYLHSLERDYELITKRKDAFGRGRNRYYIAQNLVEFWFRFLWRNYSKLERGELRFDGGEFNSYIGRKFEALVELLAPRVVPFEVLSTGKVWGKFKGREKGRDSFEIDVVAVGEEDVALFEAKWETLSGKEARRELEWLGEKAKALGTKKRIHLYLVAREIRGRKPAGAYDLSDLEDIIRKPKTSYPEVP</sequence>
<gene>
    <name evidence="3" type="ORF">X802_07700</name>
</gene>
<dbReference type="Pfam" id="PF13173">
    <property type="entry name" value="AAA_14"/>
    <property type="match status" value="1"/>
</dbReference>
<feature type="domain" description="AAA" evidence="2">
    <location>
        <begin position="17"/>
        <end position="155"/>
    </location>
</feature>
<protein>
    <recommendedName>
        <fullName evidence="5">ATPase</fullName>
    </recommendedName>
</protein>
<dbReference type="GeneID" id="27135538"/>
<accession>A0A0X1KLC9</accession>
<evidence type="ECO:0000313" key="3">
    <source>
        <dbReference type="EMBL" id="AJC72057.1"/>
    </source>
</evidence>
<dbReference type="RefSeq" id="WP_062372409.1">
    <property type="nucleotide sequence ID" value="NZ_CP007140.1"/>
</dbReference>
<dbReference type="EMBL" id="CP007140">
    <property type="protein sequence ID" value="AJC72057.1"/>
    <property type="molecule type" value="Genomic_DNA"/>
</dbReference>
<dbReference type="KEGG" id="tgy:X802_07700"/>
<dbReference type="InterPro" id="IPR036388">
    <property type="entry name" value="WH-like_DNA-bd_sf"/>
</dbReference>
<evidence type="ECO:0000259" key="1">
    <source>
        <dbReference type="Pfam" id="PF03008"/>
    </source>
</evidence>
<dbReference type="InterPro" id="IPR036390">
    <property type="entry name" value="WH_DNA-bd_sf"/>
</dbReference>
<proteinExistence type="predicted"/>
<evidence type="ECO:0000313" key="4">
    <source>
        <dbReference type="Proteomes" id="UP000062043"/>
    </source>
</evidence>
<dbReference type="SUPFAM" id="SSF46785">
    <property type="entry name" value="Winged helix' DNA-binding domain"/>
    <property type="match status" value="1"/>
</dbReference>